<dbReference type="SUPFAM" id="SSF55785">
    <property type="entry name" value="PYP-like sensor domain (PAS domain)"/>
    <property type="match status" value="1"/>
</dbReference>
<dbReference type="EMBL" id="CP042593">
    <property type="protein sequence ID" value="QED47192.1"/>
    <property type="molecule type" value="Genomic_DNA"/>
</dbReference>
<dbReference type="InterPro" id="IPR000014">
    <property type="entry name" value="PAS"/>
</dbReference>
<dbReference type="STRING" id="1742359.GCA_001439625_03872"/>
<reference evidence="6" key="1">
    <citation type="submission" date="2019-08" db="EMBL/GenBank/DDBJ databases">
        <authorList>
            <person name="Zheng X."/>
        </authorList>
    </citation>
    <scope>NUCLEOTIDE SEQUENCE [LARGE SCALE GENOMIC DNA]</scope>
    <source>
        <strain evidence="6">FJAT-25496</strain>
    </source>
</reference>
<dbReference type="Proteomes" id="UP000321555">
    <property type="component" value="Chromosome"/>
</dbReference>
<dbReference type="KEGG" id="bda:FSZ17_07995"/>
<dbReference type="RefSeq" id="WP_057774325.1">
    <property type="nucleotide sequence ID" value="NZ_CP042593.1"/>
</dbReference>
<gene>
    <name evidence="5" type="ORF">FSZ17_07995</name>
</gene>
<dbReference type="AlphaFoldDB" id="A0A5B8Z2B7"/>
<feature type="domain" description="PAS" evidence="1">
    <location>
        <begin position="418"/>
        <end position="488"/>
    </location>
</feature>
<evidence type="ECO:0000313" key="5">
    <source>
        <dbReference type="EMBL" id="QED47192.1"/>
    </source>
</evidence>
<sequence>MAKTITCIFENNTQLNSFIEIHELNEYPNLLIQVFSGKTDRSFILQLQSTIKEYLPYATVIGCTSSGEIIEGRMIENEVILSFTIFEKTELKSILLRQDSFENSFDMGISLAEQLSDFDTKALLLFPVGNKIDAQSLINGVYHVNSQLIVAGGVASINKSTNESYAISKDELTNQGVVAVSLQSKQLIVQSNSHFEWQEIGKAFTITKATGDIIYSLDKKKPLQLLRHYLGEGFIKGIPNSGLEFPFINDHKGEKVTLFILEILKNGAIKVNRKVTEGEQLTFAYPNIEGTINSSLQGFKQLAKKQVESIFVYNCLSRKQFARDFSEKELAMLQSIAPANGFFSQGEIASMKAGEPQLVGLTLTYLSLSEQENLRGEDRRLVFKYTMPDQLKTLASLTHLMEASQNDFYQLNESLKISEQYYKSLFNNNTDIVYSADLQGHITSVNPAFEKMFGDSNNELIGTSAMKYVLSEDVARVRMHFYKALKGKEQYYNVKLMTKSGEMNLFQIKNIPITVDGECVGIYGIGRNITEQKKIEEKITELSNYDHDTGLPNRMKFTEQLEIMLQRAKKKKRMLAVLSVDIDRFKLINDSLGHYAGDMILKELAYRIEKVLPSGSYIGRFSGDKFTVILSKDVQIEEVMKTAKSILAEIADPVHYEDQEFFVTASIGVSFFPEDGLNEHDLLKNADIATNRSKDQGGNRITFFSTEMNEQAMTRLELESYLRKALKKNEFYLMFQPLIDLETGKIFGSEALIRWNHPKLGLVSPADFIPLAEETGIIQEIGRWVLKTACIQNKKWQSLGNDYLSVAVNVSAYQFQQPGFLKEVKQALAESKLDPQYLTLELTESTMLTNIDYSIRVMRSLQNLGVNVSIDDFGTGYSSLSYLKDLPINTLKIDRSFINNLRVDTYDIAIVKAIITMGHGLEVKVVAEGVETKEQIELLKELNCHYAQGYYIHKPLPATDFEKGLEQTVNIH</sequence>
<dbReference type="PROSITE" id="PS50887">
    <property type="entry name" value="GGDEF"/>
    <property type="match status" value="1"/>
</dbReference>
<dbReference type="PROSITE" id="PS50113">
    <property type="entry name" value="PAC"/>
    <property type="match status" value="1"/>
</dbReference>
<feature type="domain" description="EAL" evidence="3">
    <location>
        <begin position="715"/>
        <end position="969"/>
    </location>
</feature>
<dbReference type="NCBIfam" id="TIGR00229">
    <property type="entry name" value="sensory_box"/>
    <property type="match status" value="1"/>
</dbReference>
<dbReference type="InterPro" id="IPR000700">
    <property type="entry name" value="PAS-assoc_C"/>
</dbReference>
<evidence type="ECO:0000313" key="6">
    <source>
        <dbReference type="Proteomes" id="UP000321555"/>
    </source>
</evidence>
<dbReference type="Gene3D" id="3.30.70.270">
    <property type="match status" value="1"/>
</dbReference>
<dbReference type="Pfam" id="PF10442">
    <property type="entry name" value="FIST_C"/>
    <property type="match status" value="1"/>
</dbReference>
<dbReference type="SUPFAM" id="SSF141868">
    <property type="entry name" value="EAL domain-like"/>
    <property type="match status" value="1"/>
</dbReference>
<dbReference type="SMART" id="SM00091">
    <property type="entry name" value="PAS"/>
    <property type="match status" value="1"/>
</dbReference>
<feature type="domain" description="GGDEF" evidence="4">
    <location>
        <begin position="573"/>
        <end position="706"/>
    </location>
</feature>
<dbReference type="SUPFAM" id="SSF55073">
    <property type="entry name" value="Nucleotide cyclase"/>
    <property type="match status" value="1"/>
</dbReference>
<evidence type="ECO:0000259" key="3">
    <source>
        <dbReference type="PROSITE" id="PS50883"/>
    </source>
</evidence>
<dbReference type="Gene3D" id="3.30.450.20">
    <property type="entry name" value="PAS domain"/>
    <property type="match status" value="1"/>
</dbReference>
<evidence type="ECO:0000259" key="2">
    <source>
        <dbReference type="PROSITE" id="PS50113"/>
    </source>
</evidence>
<dbReference type="SMART" id="SM00052">
    <property type="entry name" value="EAL"/>
    <property type="match status" value="1"/>
</dbReference>
<dbReference type="SMART" id="SM00897">
    <property type="entry name" value="FIST"/>
    <property type="match status" value="1"/>
</dbReference>
<dbReference type="InterPro" id="IPR043128">
    <property type="entry name" value="Rev_trsase/Diguanyl_cyclase"/>
</dbReference>
<dbReference type="Pfam" id="PF00563">
    <property type="entry name" value="EAL"/>
    <property type="match status" value="1"/>
</dbReference>
<accession>A0A5B8Z2B7</accession>
<dbReference type="InterPro" id="IPR035919">
    <property type="entry name" value="EAL_sf"/>
</dbReference>
<dbReference type="PANTHER" id="PTHR44757:SF2">
    <property type="entry name" value="BIOFILM ARCHITECTURE MAINTENANCE PROTEIN MBAA"/>
    <property type="match status" value="1"/>
</dbReference>
<organism evidence="5 6">
    <name type="scientific">Cytobacillus dafuensis</name>
    <name type="common">Bacillus dafuensis</name>
    <dbReference type="NCBI Taxonomy" id="1742359"/>
    <lineage>
        <taxon>Bacteria</taxon>
        <taxon>Bacillati</taxon>
        <taxon>Bacillota</taxon>
        <taxon>Bacilli</taxon>
        <taxon>Bacillales</taxon>
        <taxon>Bacillaceae</taxon>
        <taxon>Cytobacillus</taxon>
    </lineage>
</organism>
<dbReference type="Gene3D" id="3.20.20.450">
    <property type="entry name" value="EAL domain"/>
    <property type="match status" value="1"/>
</dbReference>
<dbReference type="OrthoDB" id="9759607at2"/>
<dbReference type="PROSITE" id="PS50883">
    <property type="entry name" value="EAL"/>
    <property type="match status" value="1"/>
</dbReference>
<feature type="domain" description="PAC" evidence="2">
    <location>
        <begin position="490"/>
        <end position="541"/>
    </location>
</feature>
<dbReference type="InterPro" id="IPR035965">
    <property type="entry name" value="PAS-like_dom_sf"/>
</dbReference>
<dbReference type="PANTHER" id="PTHR44757">
    <property type="entry name" value="DIGUANYLATE CYCLASE DGCP"/>
    <property type="match status" value="1"/>
</dbReference>
<dbReference type="SMART" id="SM01204">
    <property type="entry name" value="FIST_C"/>
    <property type="match status" value="1"/>
</dbReference>
<evidence type="ECO:0000259" key="4">
    <source>
        <dbReference type="PROSITE" id="PS50887"/>
    </source>
</evidence>
<dbReference type="Pfam" id="PF08448">
    <property type="entry name" value="PAS_4"/>
    <property type="match status" value="1"/>
</dbReference>
<dbReference type="CDD" id="cd01949">
    <property type="entry name" value="GGDEF"/>
    <property type="match status" value="1"/>
</dbReference>
<dbReference type="InterPro" id="IPR000160">
    <property type="entry name" value="GGDEF_dom"/>
</dbReference>
<dbReference type="PROSITE" id="PS50112">
    <property type="entry name" value="PAS"/>
    <property type="match status" value="1"/>
</dbReference>
<dbReference type="NCBIfam" id="TIGR00254">
    <property type="entry name" value="GGDEF"/>
    <property type="match status" value="1"/>
</dbReference>
<dbReference type="InterPro" id="IPR052155">
    <property type="entry name" value="Biofilm_reg_signaling"/>
</dbReference>
<evidence type="ECO:0000259" key="1">
    <source>
        <dbReference type="PROSITE" id="PS50112"/>
    </source>
</evidence>
<dbReference type="Pfam" id="PF08495">
    <property type="entry name" value="FIST"/>
    <property type="match status" value="1"/>
</dbReference>
<dbReference type="InterPro" id="IPR013656">
    <property type="entry name" value="PAS_4"/>
</dbReference>
<dbReference type="InterPro" id="IPR019494">
    <property type="entry name" value="FIST_C"/>
</dbReference>
<dbReference type="FunFam" id="3.20.20.450:FF:000001">
    <property type="entry name" value="Cyclic di-GMP phosphodiesterase yahA"/>
    <property type="match status" value="1"/>
</dbReference>
<name>A0A5B8Z2B7_CYTDA</name>
<protein>
    <submittedName>
        <fullName evidence="5">EAL domain-containing protein</fullName>
    </submittedName>
</protein>
<dbReference type="SMART" id="SM00267">
    <property type="entry name" value="GGDEF"/>
    <property type="match status" value="1"/>
</dbReference>
<dbReference type="CDD" id="cd01948">
    <property type="entry name" value="EAL"/>
    <property type="match status" value="1"/>
</dbReference>
<dbReference type="InterPro" id="IPR001633">
    <property type="entry name" value="EAL_dom"/>
</dbReference>
<proteinExistence type="predicted"/>
<dbReference type="InterPro" id="IPR029787">
    <property type="entry name" value="Nucleotide_cyclase"/>
</dbReference>
<dbReference type="Pfam" id="PF00990">
    <property type="entry name" value="GGDEF"/>
    <property type="match status" value="1"/>
</dbReference>
<keyword evidence="6" id="KW-1185">Reference proteome</keyword>
<dbReference type="CDD" id="cd00130">
    <property type="entry name" value="PAS"/>
    <property type="match status" value="1"/>
</dbReference>
<dbReference type="InterPro" id="IPR013702">
    <property type="entry name" value="FIST_domain_N"/>
</dbReference>